<comment type="caution">
    <text evidence="2">The sequence shown here is derived from an EMBL/GenBank/DDBJ whole genome shotgun (WGS) entry which is preliminary data.</text>
</comment>
<reference evidence="2" key="1">
    <citation type="submission" date="2019-07" db="EMBL/GenBank/DDBJ databases">
        <title>Hyphodiscus hymeniophilus genome sequencing and assembly.</title>
        <authorList>
            <person name="Kramer G."/>
            <person name="Nodwell J."/>
        </authorList>
    </citation>
    <scope>NUCLEOTIDE SEQUENCE</scope>
    <source>
        <strain evidence="2">ATCC 34498</strain>
    </source>
</reference>
<evidence type="ECO:0000313" key="2">
    <source>
        <dbReference type="EMBL" id="KAG0645842.1"/>
    </source>
</evidence>
<feature type="signal peptide" evidence="1">
    <location>
        <begin position="1"/>
        <end position="22"/>
    </location>
</feature>
<dbReference type="Proteomes" id="UP000785200">
    <property type="component" value="Unassembled WGS sequence"/>
</dbReference>
<gene>
    <name evidence="2" type="ORF">D0Z07_7940</name>
</gene>
<name>A0A9P6VCI3_9HELO</name>
<accession>A0A9P6VCI3</accession>
<sequence>MSSHPNFTFILTILALLMGGEALGQGITWFAAGPITRIESTYIIPSVPQTPILNATQGFWMGLQPPDNNAVIQNVVGNRGIGVGQWGFWPEYCCQPNIFLEQSERVYPERILRGMGHELVAQAWTQWGPAREAPFAASLVFDPRLYPAKKPFQNAFFVIEVGNPSFWDFGLVVWEDILIEANTTETGWCAGLTAAGHSAANVWTVTTPNAIMVDGVTTCRVESLKLSGP</sequence>
<evidence type="ECO:0000256" key="1">
    <source>
        <dbReference type="SAM" id="SignalP"/>
    </source>
</evidence>
<proteinExistence type="predicted"/>
<dbReference type="AlphaFoldDB" id="A0A9P6VCI3"/>
<protein>
    <submittedName>
        <fullName evidence="2">Uncharacterized protein</fullName>
    </submittedName>
</protein>
<dbReference type="EMBL" id="VNKQ01000017">
    <property type="protein sequence ID" value="KAG0645842.1"/>
    <property type="molecule type" value="Genomic_DNA"/>
</dbReference>
<dbReference type="OrthoDB" id="3360643at2759"/>
<evidence type="ECO:0000313" key="3">
    <source>
        <dbReference type="Proteomes" id="UP000785200"/>
    </source>
</evidence>
<keyword evidence="3" id="KW-1185">Reference proteome</keyword>
<feature type="chain" id="PRO_5040158223" evidence="1">
    <location>
        <begin position="23"/>
        <end position="229"/>
    </location>
</feature>
<keyword evidence="1" id="KW-0732">Signal</keyword>
<organism evidence="2 3">
    <name type="scientific">Hyphodiscus hymeniophilus</name>
    <dbReference type="NCBI Taxonomy" id="353542"/>
    <lineage>
        <taxon>Eukaryota</taxon>
        <taxon>Fungi</taxon>
        <taxon>Dikarya</taxon>
        <taxon>Ascomycota</taxon>
        <taxon>Pezizomycotina</taxon>
        <taxon>Leotiomycetes</taxon>
        <taxon>Helotiales</taxon>
        <taxon>Hyphodiscaceae</taxon>
        <taxon>Hyphodiscus</taxon>
    </lineage>
</organism>